<dbReference type="EMBL" id="GBXM01072001">
    <property type="protein sequence ID" value="JAH36576.1"/>
    <property type="molecule type" value="Transcribed_RNA"/>
</dbReference>
<proteinExistence type="predicted"/>
<organism evidence="1">
    <name type="scientific">Anguilla anguilla</name>
    <name type="common">European freshwater eel</name>
    <name type="synonym">Muraena anguilla</name>
    <dbReference type="NCBI Taxonomy" id="7936"/>
    <lineage>
        <taxon>Eukaryota</taxon>
        <taxon>Metazoa</taxon>
        <taxon>Chordata</taxon>
        <taxon>Craniata</taxon>
        <taxon>Vertebrata</taxon>
        <taxon>Euteleostomi</taxon>
        <taxon>Actinopterygii</taxon>
        <taxon>Neopterygii</taxon>
        <taxon>Teleostei</taxon>
        <taxon>Anguilliformes</taxon>
        <taxon>Anguillidae</taxon>
        <taxon>Anguilla</taxon>
    </lineage>
</organism>
<sequence length="35" mass="4255">MYGHNNSVIHINSEVFYRHKPILQRCIVYPIVYYS</sequence>
<accession>A0A0E9S5L3</accession>
<name>A0A0E9S5L3_ANGAN</name>
<protein>
    <submittedName>
        <fullName evidence="1">Uncharacterized protein</fullName>
    </submittedName>
</protein>
<reference evidence="1" key="2">
    <citation type="journal article" date="2015" name="Fish Shellfish Immunol.">
        <title>Early steps in the European eel (Anguilla anguilla)-Vibrio vulnificus interaction in the gills: Role of the RtxA13 toxin.</title>
        <authorList>
            <person name="Callol A."/>
            <person name="Pajuelo D."/>
            <person name="Ebbesson L."/>
            <person name="Teles M."/>
            <person name="MacKenzie S."/>
            <person name="Amaro C."/>
        </authorList>
    </citation>
    <scope>NUCLEOTIDE SEQUENCE</scope>
</reference>
<dbReference type="AlphaFoldDB" id="A0A0E9S5L3"/>
<reference evidence="1" key="1">
    <citation type="submission" date="2014-11" db="EMBL/GenBank/DDBJ databases">
        <authorList>
            <person name="Amaro Gonzalez C."/>
        </authorList>
    </citation>
    <scope>NUCLEOTIDE SEQUENCE</scope>
</reference>
<evidence type="ECO:0000313" key="1">
    <source>
        <dbReference type="EMBL" id="JAH36576.1"/>
    </source>
</evidence>